<evidence type="ECO:0000256" key="2">
    <source>
        <dbReference type="ARBA" id="ARBA00010183"/>
    </source>
</evidence>
<dbReference type="GO" id="GO:0010468">
    <property type="term" value="P:regulation of gene expression"/>
    <property type="evidence" value="ECO:0007669"/>
    <property type="project" value="TreeGrafter"/>
</dbReference>
<keyword evidence="4" id="KW-0540">Nuclease</keyword>
<dbReference type="SMART" id="SM00358">
    <property type="entry name" value="DSRM"/>
    <property type="match status" value="1"/>
</dbReference>
<dbReference type="SUPFAM" id="SSF54768">
    <property type="entry name" value="dsRNA-binding domain-like"/>
    <property type="match status" value="1"/>
</dbReference>
<evidence type="ECO:0000256" key="3">
    <source>
        <dbReference type="ARBA" id="ARBA00012177"/>
    </source>
</evidence>
<dbReference type="HAMAP" id="MF_00104">
    <property type="entry name" value="RNase_III"/>
    <property type="match status" value="1"/>
</dbReference>
<dbReference type="InterPro" id="IPR011907">
    <property type="entry name" value="RNase_III"/>
</dbReference>
<protein>
    <recommendedName>
        <fullName evidence="3">ribonuclease III</fullName>
        <ecNumber evidence="3">3.1.26.3</ecNumber>
    </recommendedName>
</protein>
<dbReference type="AlphaFoldDB" id="A0AAV9IR49"/>
<evidence type="ECO:0000256" key="5">
    <source>
        <dbReference type="ARBA" id="ARBA00022759"/>
    </source>
</evidence>
<dbReference type="Proteomes" id="UP001301350">
    <property type="component" value="Unassembled WGS sequence"/>
</dbReference>
<keyword evidence="7 8" id="KW-0694">RNA-binding</keyword>
<dbReference type="Pfam" id="PF14622">
    <property type="entry name" value="Ribonucleas_3_3"/>
    <property type="match status" value="1"/>
</dbReference>
<dbReference type="GO" id="GO:0003725">
    <property type="term" value="F:double-stranded RNA binding"/>
    <property type="evidence" value="ECO:0007669"/>
    <property type="project" value="TreeGrafter"/>
</dbReference>
<dbReference type="CDD" id="cd00593">
    <property type="entry name" value="RIBOc"/>
    <property type="match status" value="1"/>
</dbReference>
<evidence type="ECO:0000256" key="4">
    <source>
        <dbReference type="ARBA" id="ARBA00022722"/>
    </source>
</evidence>
<name>A0AAV9IR49_CYACA</name>
<dbReference type="GO" id="GO:0034963">
    <property type="term" value="P:box C/D sno(s)RNA processing"/>
    <property type="evidence" value="ECO:0007669"/>
    <property type="project" value="UniProtKB-ARBA"/>
</dbReference>
<dbReference type="Gene3D" id="3.30.160.20">
    <property type="match status" value="1"/>
</dbReference>
<dbReference type="GO" id="GO:0034475">
    <property type="term" value="P:U4 snRNA 3'-end processing"/>
    <property type="evidence" value="ECO:0007669"/>
    <property type="project" value="UniProtKB-ARBA"/>
</dbReference>
<dbReference type="FunFam" id="1.10.1520.10:FF:000001">
    <property type="entry name" value="Ribonuclease 3"/>
    <property type="match status" value="1"/>
</dbReference>
<comment type="caution">
    <text evidence="12">The sequence shown here is derived from an EMBL/GenBank/DDBJ whole genome shotgun (WGS) entry which is preliminary data.</text>
</comment>
<evidence type="ECO:0000256" key="7">
    <source>
        <dbReference type="ARBA" id="ARBA00022884"/>
    </source>
</evidence>
<dbReference type="GO" id="GO:0006364">
    <property type="term" value="P:rRNA processing"/>
    <property type="evidence" value="ECO:0007669"/>
    <property type="project" value="InterPro"/>
</dbReference>
<dbReference type="CDD" id="cd10845">
    <property type="entry name" value="DSRM_RNAse_III_family"/>
    <property type="match status" value="1"/>
</dbReference>
<evidence type="ECO:0000256" key="6">
    <source>
        <dbReference type="ARBA" id="ARBA00022801"/>
    </source>
</evidence>
<dbReference type="Pfam" id="PF00035">
    <property type="entry name" value="dsrm"/>
    <property type="match status" value="1"/>
</dbReference>
<dbReference type="SUPFAM" id="SSF69065">
    <property type="entry name" value="RNase III domain-like"/>
    <property type="match status" value="1"/>
</dbReference>
<keyword evidence="5" id="KW-0255">Endonuclease</keyword>
<dbReference type="SMART" id="SM00535">
    <property type="entry name" value="RIBOc"/>
    <property type="match status" value="1"/>
</dbReference>
<dbReference type="NCBIfam" id="TIGR02191">
    <property type="entry name" value="RNaseIII"/>
    <property type="match status" value="1"/>
</dbReference>
<dbReference type="PANTHER" id="PTHR11207:SF0">
    <property type="entry name" value="RIBONUCLEASE 3"/>
    <property type="match status" value="1"/>
</dbReference>
<dbReference type="PANTHER" id="PTHR11207">
    <property type="entry name" value="RIBONUCLEASE III"/>
    <property type="match status" value="1"/>
</dbReference>
<organism evidence="12 13">
    <name type="scientific">Cyanidium caldarium</name>
    <name type="common">Red alga</name>
    <dbReference type="NCBI Taxonomy" id="2771"/>
    <lineage>
        <taxon>Eukaryota</taxon>
        <taxon>Rhodophyta</taxon>
        <taxon>Bangiophyceae</taxon>
        <taxon>Cyanidiales</taxon>
        <taxon>Cyanidiaceae</taxon>
        <taxon>Cyanidium</taxon>
    </lineage>
</organism>
<dbReference type="GO" id="GO:0004525">
    <property type="term" value="F:ribonuclease III activity"/>
    <property type="evidence" value="ECO:0007669"/>
    <property type="project" value="UniProtKB-EC"/>
</dbReference>
<reference evidence="12 13" key="1">
    <citation type="submission" date="2022-07" db="EMBL/GenBank/DDBJ databases">
        <title>Genome-wide signatures of adaptation to extreme environments.</title>
        <authorList>
            <person name="Cho C.H."/>
            <person name="Yoon H.S."/>
        </authorList>
    </citation>
    <scope>NUCLEOTIDE SEQUENCE [LARGE SCALE GENOMIC DNA]</scope>
    <source>
        <strain evidence="12 13">DBV 063 E5</strain>
    </source>
</reference>
<evidence type="ECO:0000313" key="12">
    <source>
        <dbReference type="EMBL" id="KAK4534733.1"/>
    </source>
</evidence>
<evidence type="ECO:0000259" key="11">
    <source>
        <dbReference type="PROSITE" id="PS50142"/>
    </source>
</evidence>
<feature type="domain" description="RNase III" evidence="11">
    <location>
        <begin position="14"/>
        <end position="147"/>
    </location>
</feature>
<evidence type="ECO:0000256" key="8">
    <source>
        <dbReference type="PROSITE-ProRule" id="PRU00266"/>
    </source>
</evidence>
<comment type="catalytic activity">
    <reaction evidence="1">
        <text>Endonucleolytic cleavage to 5'-phosphomonoester.</text>
        <dbReference type="EC" id="3.1.26.3"/>
    </reaction>
</comment>
<sequence length="594" mass="65410">MTAQSIASTVSLDVEAVEQRLDYRFRRAPQLLQQALTHASKRSTERDLDRSETNERLEFLGDTVLSMVVTDYLYRALPRLNEGELTVRRASLVSRVACAEYFFYLQLTPYLQLGNIGEAEQARVLQQTSVLAGAFEALLGAIYLDGGVEAARTFLLHHFEDVIRQKLRAATGNHKALLQKWAQVHGDEVVSAPVYDLVQRSGPPHATQFRVRARLRVRGEPGERAGIGVGTSKRKAEQSAALALLTEHGMLHDVDDGVVPLSGTEEGEDIVEGGTQEVTAMTTAEMVSPRAAPPPSAGEPEEGSPVVEPVPRYPDVEAVRRSDALELVLSRAHGGQQAGLEAVCRALERRFSFAAAVGCFTHLALMGAAHECPGLLPRPLRDQLTWATVLHRHLVALVDDTSVRVERVALRSGQYMLRVQSADVHDTQRDVASVPGHVPGWCLGAESAHFFLVRQVVVPQSDKVRIVDGRVHFDACLVPPVNDLGEAFLNAPVTQTWLAALLATTALLDDAEDSWHRRVSREQGRLVLHDALQRWTREADALSATFVQQACAWVLFAGSDREGATAEERRNVRPDFRALQHFARLWLPRATADP</sequence>
<proteinExistence type="inferred from homology"/>
<gene>
    <name evidence="12" type="ORF">CDCA_CDCA02G0758</name>
</gene>
<feature type="domain" description="DRBM" evidence="10">
    <location>
        <begin position="173"/>
        <end position="250"/>
    </location>
</feature>
<evidence type="ECO:0000313" key="13">
    <source>
        <dbReference type="Proteomes" id="UP001301350"/>
    </source>
</evidence>
<evidence type="ECO:0000259" key="10">
    <source>
        <dbReference type="PROSITE" id="PS50137"/>
    </source>
</evidence>
<keyword evidence="6" id="KW-0378">Hydrolase</keyword>
<dbReference type="EC" id="3.1.26.3" evidence="3"/>
<dbReference type="EMBL" id="JANCYW010000002">
    <property type="protein sequence ID" value="KAK4534733.1"/>
    <property type="molecule type" value="Genomic_DNA"/>
</dbReference>
<keyword evidence="13" id="KW-1185">Reference proteome</keyword>
<dbReference type="InterPro" id="IPR036389">
    <property type="entry name" value="RNase_III_sf"/>
</dbReference>
<dbReference type="PROSITE" id="PS50137">
    <property type="entry name" value="DS_RBD"/>
    <property type="match status" value="1"/>
</dbReference>
<dbReference type="InterPro" id="IPR000999">
    <property type="entry name" value="RNase_III_dom"/>
</dbReference>
<dbReference type="Gene3D" id="1.10.1520.10">
    <property type="entry name" value="Ribonuclease III domain"/>
    <property type="match status" value="1"/>
</dbReference>
<evidence type="ECO:0000256" key="9">
    <source>
        <dbReference type="SAM" id="MobiDB-lite"/>
    </source>
</evidence>
<dbReference type="PROSITE" id="PS50142">
    <property type="entry name" value="RNASE_3_2"/>
    <property type="match status" value="1"/>
</dbReference>
<feature type="region of interest" description="Disordered" evidence="9">
    <location>
        <begin position="287"/>
        <end position="309"/>
    </location>
</feature>
<dbReference type="InterPro" id="IPR014720">
    <property type="entry name" value="dsRBD_dom"/>
</dbReference>
<evidence type="ECO:0000256" key="1">
    <source>
        <dbReference type="ARBA" id="ARBA00000109"/>
    </source>
</evidence>
<accession>A0AAV9IR49</accession>
<comment type="similarity">
    <text evidence="2">Belongs to the ribonuclease III family.</text>
</comment>
<dbReference type="GO" id="GO:0030847">
    <property type="term" value="P:termination of RNA polymerase II transcription, exosome-dependent"/>
    <property type="evidence" value="ECO:0007669"/>
    <property type="project" value="UniProtKB-ARBA"/>
</dbReference>